<evidence type="ECO:0000313" key="2">
    <source>
        <dbReference type="Proteomes" id="UP001596407"/>
    </source>
</evidence>
<proteinExistence type="predicted"/>
<sequence>MIVADVTCANNGENAEVFAVRVVAAVRGGDVSVRLSREVRITCTGDPAGPKAGRTTGRGR</sequence>
<comment type="caution">
    <text evidence="1">The sequence shown here is derived from an EMBL/GenBank/DDBJ whole genome shotgun (WGS) entry which is preliminary data.</text>
</comment>
<dbReference type="AlphaFoldDB" id="A0ABD5WPL0"/>
<name>A0ABD5WPL0_9EURY</name>
<protein>
    <submittedName>
        <fullName evidence="1">Uncharacterized protein</fullName>
    </submittedName>
</protein>
<keyword evidence="2" id="KW-1185">Reference proteome</keyword>
<gene>
    <name evidence="1" type="ORF">ACFQJ6_22510</name>
</gene>
<organism evidence="1 2">
    <name type="scientific">Halorussus caseinilyticus</name>
    <dbReference type="NCBI Taxonomy" id="3034025"/>
    <lineage>
        <taxon>Archaea</taxon>
        <taxon>Methanobacteriati</taxon>
        <taxon>Methanobacteriota</taxon>
        <taxon>Stenosarchaea group</taxon>
        <taxon>Halobacteria</taxon>
        <taxon>Halobacteriales</taxon>
        <taxon>Haladaptataceae</taxon>
        <taxon>Halorussus</taxon>
    </lineage>
</organism>
<dbReference type="Proteomes" id="UP001596407">
    <property type="component" value="Unassembled WGS sequence"/>
</dbReference>
<dbReference type="GeneID" id="79304122"/>
<evidence type="ECO:0000313" key="1">
    <source>
        <dbReference type="EMBL" id="MFC7082441.1"/>
    </source>
</evidence>
<accession>A0ABD5WPL0</accession>
<dbReference type="EMBL" id="JBHSZH010000005">
    <property type="protein sequence ID" value="MFC7082441.1"/>
    <property type="molecule type" value="Genomic_DNA"/>
</dbReference>
<reference evidence="1 2" key="1">
    <citation type="journal article" date="2019" name="Int. J. Syst. Evol. Microbiol.">
        <title>The Global Catalogue of Microorganisms (GCM) 10K type strain sequencing project: providing services to taxonomists for standard genome sequencing and annotation.</title>
        <authorList>
            <consortium name="The Broad Institute Genomics Platform"/>
            <consortium name="The Broad Institute Genome Sequencing Center for Infectious Disease"/>
            <person name="Wu L."/>
            <person name="Ma J."/>
        </authorList>
    </citation>
    <scope>NUCLEOTIDE SEQUENCE [LARGE SCALE GENOMIC DNA]</scope>
    <source>
        <strain evidence="1 2">DT72</strain>
    </source>
</reference>
<dbReference type="RefSeq" id="WP_276279547.1">
    <property type="nucleotide sequence ID" value="NZ_CP119809.1"/>
</dbReference>